<accession>A0A8S5S3V7</accession>
<evidence type="ECO:0000313" key="1">
    <source>
        <dbReference type="EMBL" id="DAF45617.1"/>
    </source>
</evidence>
<reference evidence="1" key="1">
    <citation type="journal article" date="2021" name="Proc. Natl. Acad. Sci. U.S.A.">
        <title>A Catalog of Tens of Thousands of Viruses from Human Metagenomes Reveals Hidden Associations with Chronic Diseases.</title>
        <authorList>
            <person name="Tisza M.J."/>
            <person name="Buck C.B."/>
        </authorList>
    </citation>
    <scope>NUCLEOTIDE SEQUENCE</scope>
    <source>
        <strain evidence="1">CtBLh2</strain>
    </source>
</reference>
<sequence length="31" mass="3634">MHYTHITETTPNIGVVFLLQTETLWARKFGE</sequence>
<name>A0A8S5S3V7_9CAUD</name>
<dbReference type="EMBL" id="BK032514">
    <property type="protein sequence ID" value="DAF45617.1"/>
    <property type="molecule type" value="Genomic_DNA"/>
</dbReference>
<organism evidence="1">
    <name type="scientific">Siphoviridae sp. ctBLh2</name>
    <dbReference type="NCBI Taxonomy" id="2827803"/>
    <lineage>
        <taxon>Viruses</taxon>
        <taxon>Duplodnaviria</taxon>
        <taxon>Heunggongvirae</taxon>
        <taxon>Uroviricota</taxon>
        <taxon>Caudoviricetes</taxon>
    </lineage>
</organism>
<protein>
    <submittedName>
        <fullName evidence="1">Uncharacterized protein</fullName>
    </submittedName>
</protein>
<proteinExistence type="predicted"/>